<dbReference type="SMART" id="SM00356">
    <property type="entry name" value="ZnF_C3H1"/>
    <property type="match status" value="4"/>
</dbReference>
<name>A0A8J2Q0G8_9BILA</name>
<proteinExistence type="predicted"/>
<feature type="region of interest" description="Disordered" evidence="3">
    <location>
        <begin position="224"/>
        <end position="272"/>
    </location>
</feature>
<dbReference type="InterPro" id="IPR045348">
    <property type="entry name" value="CPSF4/Yth1"/>
</dbReference>
<dbReference type="Gene3D" id="4.10.1000.10">
    <property type="entry name" value="Zinc finger, CCCH-type"/>
    <property type="match status" value="1"/>
</dbReference>
<feature type="domain" description="C3H1-type" evidence="4">
    <location>
        <begin position="486"/>
        <end position="513"/>
    </location>
</feature>
<gene>
    <name evidence="5" type="ORF">CJOHNSTONI_LOCUS5217</name>
</gene>
<dbReference type="EMBL" id="CAKAEH010001357">
    <property type="protein sequence ID" value="CAG9535150.1"/>
    <property type="molecule type" value="Genomic_DNA"/>
</dbReference>
<organism evidence="5 6">
    <name type="scientific">Cercopithifilaria johnstoni</name>
    <dbReference type="NCBI Taxonomy" id="2874296"/>
    <lineage>
        <taxon>Eukaryota</taxon>
        <taxon>Metazoa</taxon>
        <taxon>Ecdysozoa</taxon>
        <taxon>Nematoda</taxon>
        <taxon>Chromadorea</taxon>
        <taxon>Rhabditida</taxon>
        <taxon>Spirurina</taxon>
        <taxon>Spiruromorpha</taxon>
        <taxon>Filarioidea</taxon>
        <taxon>Onchocercidae</taxon>
        <taxon>Cercopithifilaria</taxon>
    </lineage>
</organism>
<protein>
    <recommendedName>
        <fullName evidence="4">C3H1-type domain-containing protein</fullName>
    </recommendedName>
</protein>
<dbReference type="AlphaFoldDB" id="A0A8J2Q0G8"/>
<reference evidence="5" key="1">
    <citation type="submission" date="2021-09" db="EMBL/GenBank/DDBJ databases">
        <authorList>
            <consortium name="Pathogen Informatics"/>
        </authorList>
    </citation>
    <scope>NUCLEOTIDE SEQUENCE</scope>
</reference>
<keyword evidence="1" id="KW-0677">Repeat</keyword>
<dbReference type="Proteomes" id="UP000746747">
    <property type="component" value="Unassembled WGS sequence"/>
</dbReference>
<evidence type="ECO:0000256" key="1">
    <source>
        <dbReference type="ARBA" id="ARBA00022737"/>
    </source>
</evidence>
<feature type="region of interest" description="Disordered" evidence="3">
    <location>
        <begin position="35"/>
        <end position="66"/>
    </location>
</feature>
<dbReference type="PROSITE" id="PS50103">
    <property type="entry name" value="ZF_C3H1"/>
    <property type="match status" value="2"/>
</dbReference>
<feature type="compositionally biased region" description="Pro residues" evidence="3">
    <location>
        <begin position="37"/>
        <end position="66"/>
    </location>
</feature>
<comment type="caution">
    <text evidence="5">The sequence shown here is derived from an EMBL/GenBank/DDBJ whole genome shotgun (WGS) entry which is preliminary data.</text>
</comment>
<feature type="zinc finger region" description="C3H1-type" evidence="2">
    <location>
        <begin position="459"/>
        <end position="485"/>
    </location>
</feature>
<feature type="zinc finger region" description="C3H1-type" evidence="2">
    <location>
        <begin position="486"/>
        <end position="513"/>
    </location>
</feature>
<accession>A0A8J2Q0G8</accession>
<dbReference type="InterPro" id="IPR000571">
    <property type="entry name" value="Znf_CCCH"/>
</dbReference>
<keyword evidence="2" id="KW-0862">Zinc</keyword>
<keyword evidence="2" id="KW-0479">Metal-binding</keyword>
<dbReference type="OrthoDB" id="3247158at2759"/>
<evidence type="ECO:0000256" key="2">
    <source>
        <dbReference type="PROSITE-ProRule" id="PRU00723"/>
    </source>
</evidence>
<dbReference type="PANTHER" id="PTHR23102:SF24">
    <property type="entry name" value="CLEAVAGE AND POLYADENYLATION SPECIFICITY FACTOR SUBUNIT 4"/>
    <property type="match status" value="1"/>
</dbReference>
<evidence type="ECO:0000313" key="5">
    <source>
        <dbReference type="EMBL" id="CAG9535150.1"/>
    </source>
</evidence>
<evidence type="ECO:0000313" key="6">
    <source>
        <dbReference type="Proteomes" id="UP000746747"/>
    </source>
</evidence>
<feature type="domain" description="C3H1-type" evidence="4">
    <location>
        <begin position="459"/>
        <end position="485"/>
    </location>
</feature>
<sequence length="561" mass="62811">MSFRHGFRHGRSGLVDLTQHETTLPLKITVGCDALSLPPPPPPPPLPLPPPLPPQPSSTPSILPDPLPLQLTANNPFITGCYWQDTQQFCEQITTATSKIQYYEPLYASNVGMFRSSETNRITQTHSEPRTYVRLINSPPPPPELGFPIKRTTVTLQITNFNPGTNTEHTEKGVLQNDQQVIQSDDLSGQNTKFTPGFESEEAVLNDSSLTMRSQFRGKVFKLPENCGRPQSSEGRTFPLKVRSDDMNYDSSDYNEPQPEKDSYRNSPDSSLTLTSLKRSLTMDQAPAVIRTATKIVRKVAHPTQKIPAPSLTITNNEDSSSNAVVSAHPNTIAASKILKTAKPLSSNGTMSKNGMSWRRRQINEGLEVEDEVLQTSPVHNVPFKMRRINRRLRRIKDKLYTEASNECFEFAEHGHCLAGVFCSFDHGGDSTHRITRVCNKLMLGLCRGHCGQAHCLSPHQMPICDYFLRLTCSDERCPYLHVKHAVGSKPCEDFNRGVCKKCSTCSFPHRYYYSVIKKKCDGLEKSNVSQVPLRHSEAVRSEGSDEECDVDKKCALQWIL</sequence>
<evidence type="ECO:0000256" key="3">
    <source>
        <dbReference type="SAM" id="MobiDB-lite"/>
    </source>
</evidence>
<dbReference type="GO" id="GO:0008270">
    <property type="term" value="F:zinc ion binding"/>
    <property type="evidence" value="ECO:0007669"/>
    <property type="project" value="UniProtKB-KW"/>
</dbReference>
<dbReference type="PANTHER" id="PTHR23102">
    <property type="entry name" value="CLEAVAGE AND POLYADENYLATION SPECIFICITY FACTOR SUBUNIT 4-RELATED"/>
    <property type="match status" value="1"/>
</dbReference>
<keyword evidence="6" id="KW-1185">Reference proteome</keyword>
<dbReference type="GO" id="GO:0003723">
    <property type="term" value="F:RNA binding"/>
    <property type="evidence" value="ECO:0007669"/>
    <property type="project" value="InterPro"/>
</dbReference>
<evidence type="ECO:0000259" key="4">
    <source>
        <dbReference type="PROSITE" id="PS50103"/>
    </source>
</evidence>
<keyword evidence="2" id="KW-0863">Zinc-finger</keyword>